<name>A0A2T1HY79_9HYPH</name>
<feature type="domain" description="HTH cro/C1-type" evidence="1">
    <location>
        <begin position="23"/>
        <end position="60"/>
    </location>
</feature>
<evidence type="ECO:0000259" key="1">
    <source>
        <dbReference type="PROSITE" id="PS50943"/>
    </source>
</evidence>
<dbReference type="AlphaFoldDB" id="A0A2T1HY79"/>
<dbReference type="InterPro" id="IPR010982">
    <property type="entry name" value="Lambda_DNA-bd_dom_sf"/>
</dbReference>
<dbReference type="CDD" id="cd00093">
    <property type="entry name" value="HTH_XRE"/>
    <property type="match status" value="1"/>
</dbReference>
<dbReference type="Proteomes" id="UP000239772">
    <property type="component" value="Unassembled WGS sequence"/>
</dbReference>
<dbReference type="PROSITE" id="PS50943">
    <property type="entry name" value="HTH_CROC1"/>
    <property type="match status" value="1"/>
</dbReference>
<evidence type="ECO:0000313" key="2">
    <source>
        <dbReference type="EMBL" id="PSC06540.1"/>
    </source>
</evidence>
<comment type="caution">
    <text evidence="2">The sequence shown here is derived from an EMBL/GenBank/DDBJ whole genome shotgun (WGS) entry which is preliminary data.</text>
</comment>
<dbReference type="RefSeq" id="WP_106334918.1">
    <property type="nucleotide sequence ID" value="NZ_PVZS01000002.1"/>
</dbReference>
<organism evidence="2 3">
    <name type="scientific">Alsobacter soli</name>
    <dbReference type="NCBI Taxonomy" id="2109933"/>
    <lineage>
        <taxon>Bacteria</taxon>
        <taxon>Pseudomonadati</taxon>
        <taxon>Pseudomonadota</taxon>
        <taxon>Alphaproteobacteria</taxon>
        <taxon>Hyphomicrobiales</taxon>
        <taxon>Alsobacteraceae</taxon>
        <taxon>Alsobacter</taxon>
    </lineage>
</organism>
<gene>
    <name evidence="2" type="ORF">SLNSH_01630</name>
</gene>
<reference evidence="3" key="1">
    <citation type="submission" date="2018-03" db="EMBL/GenBank/DDBJ databases">
        <authorList>
            <person name="Sun L."/>
            <person name="Liu H."/>
            <person name="Chen W."/>
            <person name="Huang K."/>
            <person name="Liu W."/>
            <person name="Gao X."/>
        </authorList>
    </citation>
    <scope>NUCLEOTIDE SEQUENCE [LARGE SCALE GENOMIC DNA]</scope>
    <source>
        <strain evidence="3">SH9</strain>
    </source>
</reference>
<dbReference type="InterPro" id="IPR001387">
    <property type="entry name" value="Cro/C1-type_HTH"/>
</dbReference>
<sequence>MSEKYSNDGKTQGADVLLVAAHLRAARALLDWSAKALSERSGVSPATLQRLERSVGVPSAHPRTIGDLKRVLEDAGVEFMGTPDEPGVILRRPKQDGR</sequence>
<dbReference type="EMBL" id="PVZS01000002">
    <property type="protein sequence ID" value="PSC06540.1"/>
    <property type="molecule type" value="Genomic_DNA"/>
</dbReference>
<proteinExistence type="predicted"/>
<accession>A0A2T1HY79</accession>
<dbReference type="OrthoDB" id="4419620at2"/>
<dbReference type="Pfam" id="PF01381">
    <property type="entry name" value="HTH_3"/>
    <property type="match status" value="1"/>
</dbReference>
<dbReference type="SUPFAM" id="SSF47413">
    <property type="entry name" value="lambda repressor-like DNA-binding domains"/>
    <property type="match status" value="1"/>
</dbReference>
<keyword evidence="3" id="KW-1185">Reference proteome</keyword>
<protein>
    <submittedName>
        <fullName evidence="2">Transcriptional regulator</fullName>
    </submittedName>
</protein>
<dbReference type="GO" id="GO:0003677">
    <property type="term" value="F:DNA binding"/>
    <property type="evidence" value="ECO:0007669"/>
    <property type="project" value="InterPro"/>
</dbReference>
<dbReference type="Gene3D" id="1.10.260.40">
    <property type="entry name" value="lambda repressor-like DNA-binding domains"/>
    <property type="match status" value="1"/>
</dbReference>
<evidence type="ECO:0000313" key="3">
    <source>
        <dbReference type="Proteomes" id="UP000239772"/>
    </source>
</evidence>